<reference evidence="2" key="1">
    <citation type="submission" date="2014-10" db="EMBL/GenBank/DDBJ databases">
        <authorList>
            <person name="Kuske C.R."/>
            <person name="Challacombe J.F."/>
            <person name="Daligault H.E."/>
            <person name="Davenport K.W."/>
            <person name="Johnson S.L."/>
            <person name="Siddaramappa S."/>
            <person name="Petersen J.M."/>
        </authorList>
    </citation>
    <scope>NUCLEOTIDE SEQUENCE [LARGE SCALE GENOMIC DNA]</scope>
    <source>
        <strain evidence="2">CA97-1460</strain>
    </source>
</reference>
<organism evidence="1 2">
    <name type="scientific">Francisella frigiditurris</name>
    <dbReference type="NCBI Taxonomy" id="1542390"/>
    <lineage>
        <taxon>Bacteria</taxon>
        <taxon>Pseudomonadati</taxon>
        <taxon>Pseudomonadota</taxon>
        <taxon>Gammaproteobacteria</taxon>
        <taxon>Thiotrichales</taxon>
        <taxon>Francisellaceae</taxon>
        <taxon>Francisella</taxon>
    </lineage>
</organism>
<evidence type="ECO:0000313" key="2">
    <source>
        <dbReference type="Proteomes" id="UP000182521"/>
    </source>
</evidence>
<protein>
    <submittedName>
        <fullName evidence="1">Uncharacterized protein</fullName>
    </submittedName>
</protein>
<keyword evidence="2" id="KW-1185">Reference proteome</keyword>
<dbReference type="EMBL" id="CP009654">
    <property type="protein sequence ID" value="APC97353.1"/>
    <property type="molecule type" value="Genomic_DNA"/>
</dbReference>
<proteinExistence type="predicted"/>
<sequence>MEENRNIIFDEKKETIHIRVPKHEIDLLRSKCKQNGVDSYAPIIRSLIFRFNRNLINFM</sequence>
<dbReference type="OrthoDB" id="5605445at2"/>
<name>A0A1J0KUC7_9GAMM</name>
<evidence type="ECO:0000313" key="1">
    <source>
        <dbReference type="EMBL" id="APC97353.1"/>
    </source>
</evidence>
<dbReference type="AlphaFoldDB" id="A0A1J0KUC7"/>
<gene>
    <name evidence="1" type="ORF">KX01_928</name>
</gene>
<dbReference type="STRING" id="1542390.KX01_928"/>
<dbReference type="RefSeq" id="WP_083578899.1">
    <property type="nucleotide sequence ID" value="NZ_CP009654.1"/>
</dbReference>
<dbReference type="Proteomes" id="UP000182521">
    <property type="component" value="Chromosome"/>
</dbReference>
<accession>A0A1J0KUC7</accession>
<dbReference type="KEGG" id="frc:KX01_928"/>